<dbReference type="GeneID" id="4700516"/>
<name>A1CTQ9_ASPCL</name>
<evidence type="ECO:0000259" key="1">
    <source>
        <dbReference type="Pfam" id="PF13087"/>
    </source>
</evidence>
<organism evidence="2 3">
    <name type="scientific">Aspergillus clavatus (strain ATCC 1007 / CBS 513.65 / DSM 816 / NCTC 3887 / NRRL 1 / QM 1276 / 107)</name>
    <dbReference type="NCBI Taxonomy" id="344612"/>
    <lineage>
        <taxon>Eukaryota</taxon>
        <taxon>Fungi</taxon>
        <taxon>Dikarya</taxon>
        <taxon>Ascomycota</taxon>
        <taxon>Pezizomycotina</taxon>
        <taxon>Eurotiomycetes</taxon>
        <taxon>Eurotiomycetidae</taxon>
        <taxon>Eurotiales</taxon>
        <taxon>Aspergillaceae</taxon>
        <taxon>Aspergillus</taxon>
        <taxon>Aspergillus subgen. Fumigati</taxon>
    </lineage>
</organism>
<accession>A1CTQ9</accession>
<dbReference type="VEuPathDB" id="FungiDB:ACLA_083910"/>
<dbReference type="Proteomes" id="UP000006701">
    <property type="component" value="Unassembled WGS sequence"/>
</dbReference>
<evidence type="ECO:0000313" key="3">
    <source>
        <dbReference type="Proteomes" id="UP000006701"/>
    </source>
</evidence>
<dbReference type="Gene3D" id="3.40.50.300">
    <property type="entry name" value="P-loop containing nucleotide triphosphate hydrolases"/>
    <property type="match status" value="1"/>
</dbReference>
<dbReference type="OrthoDB" id="4423012at2759"/>
<dbReference type="STRING" id="344612.A1CTQ9"/>
<sequence length="94" mass="10399">MSPYRAQVTLVKKIWQQRNPDAKVKPKAQTVDASQGSEAGAVVILITRNCGSAGSLRSPKRTKAMTTRARHFEYFVVTITTFGNREKSSLFGLL</sequence>
<dbReference type="HOGENOM" id="CLU_2385735_0_0_1"/>
<reference evidence="2 3" key="1">
    <citation type="journal article" date="2008" name="PLoS Genet.">
        <title>Genomic islands in the pathogenic filamentous fungus Aspergillus fumigatus.</title>
        <authorList>
            <person name="Fedorova N.D."/>
            <person name="Khaldi N."/>
            <person name="Joardar V.S."/>
            <person name="Maiti R."/>
            <person name="Amedeo P."/>
            <person name="Anderson M.J."/>
            <person name="Crabtree J."/>
            <person name="Silva J.C."/>
            <person name="Badger J.H."/>
            <person name="Albarraq A."/>
            <person name="Angiuoli S."/>
            <person name="Bussey H."/>
            <person name="Bowyer P."/>
            <person name="Cotty P.J."/>
            <person name="Dyer P.S."/>
            <person name="Egan A."/>
            <person name="Galens K."/>
            <person name="Fraser-Liggett C.M."/>
            <person name="Haas B.J."/>
            <person name="Inman J.M."/>
            <person name="Kent R."/>
            <person name="Lemieux S."/>
            <person name="Malavazi I."/>
            <person name="Orvis J."/>
            <person name="Roemer T."/>
            <person name="Ronning C.M."/>
            <person name="Sundaram J.P."/>
            <person name="Sutton G."/>
            <person name="Turner G."/>
            <person name="Venter J.C."/>
            <person name="White O.R."/>
            <person name="Whitty B.R."/>
            <person name="Youngman P."/>
            <person name="Wolfe K.H."/>
            <person name="Goldman G.H."/>
            <person name="Wortman J.R."/>
            <person name="Jiang B."/>
            <person name="Denning D.W."/>
            <person name="Nierman W.C."/>
        </authorList>
    </citation>
    <scope>NUCLEOTIDE SEQUENCE [LARGE SCALE GENOMIC DNA]</scope>
    <source>
        <strain evidence="3">ATCC 1007 / CBS 513.65 / DSM 816 / NCTC 3887 / NRRL 1</strain>
    </source>
</reference>
<dbReference type="EMBL" id="DS027060">
    <property type="protein sequence ID" value="EAW06696.1"/>
    <property type="molecule type" value="Genomic_DNA"/>
</dbReference>
<dbReference type="InterPro" id="IPR041679">
    <property type="entry name" value="DNA2/NAM7-like_C"/>
</dbReference>
<protein>
    <recommendedName>
        <fullName evidence="1">DNA2/NAM7 helicase-like C-terminal domain-containing protein</fullName>
    </recommendedName>
</protein>
<evidence type="ECO:0000313" key="2">
    <source>
        <dbReference type="EMBL" id="EAW06696.1"/>
    </source>
</evidence>
<keyword evidence="3" id="KW-1185">Reference proteome</keyword>
<dbReference type="Pfam" id="PF13087">
    <property type="entry name" value="AAA_12"/>
    <property type="match status" value="1"/>
</dbReference>
<dbReference type="RefSeq" id="XP_001268122.1">
    <property type="nucleotide sequence ID" value="XM_001268121.1"/>
</dbReference>
<dbReference type="KEGG" id="act:ACLA_083910"/>
<proteinExistence type="predicted"/>
<dbReference type="InterPro" id="IPR027417">
    <property type="entry name" value="P-loop_NTPase"/>
</dbReference>
<feature type="domain" description="DNA2/NAM7 helicase-like C-terminal" evidence="1">
    <location>
        <begin position="1"/>
        <end position="72"/>
    </location>
</feature>
<dbReference type="AlphaFoldDB" id="A1CTQ9"/>
<gene>
    <name evidence="2" type="ORF">ACLA_083910</name>
</gene>